<dbReference type="GO" id="GO:0006950">
    <property type="term" value="P:response to stress"/>
    <property type="evidence" value="ECO:0007669"/>
    <property type="project" value="TreeGrafter"/>
</dbReference>
<dbReference type="AlphaFoldDB" id="A0A931AHJ0"/>
<accession>A0A931AHJ0</accession>
<dbReference type="Pfam" id="PF12802">
    <property type="entry name" value="MarR_2"/>
    <property type="match status" value="1"/>
</dbReference>
<dbReference type="GO" id="GO:0003700">
    <property type="term" value="F:DNA-binding transcription factor activity"/>
    <property type="evidence" value="ECO:0007669"/>
    <property type="project" value="InterPro"/>
</dbReference>
<dbReference type="InterPro" id="IPR036390">
    <property type="entry name" value="WH_DNA-bd_sf"/>
</dbReference>
<dbReference type="Proteomes" id="UP000605361">
    <property type="component" value="Unassembled WGS sequence"/>
</dbReference>
<gene>
    <name evidence="2" type="ORF">ITP53_36765</name>
</gene>
<comment type="caution">
    <text evidence="2">The sequence shown here is derived from an EMBL/GenBank/DDBJ whole genome shotgun (WGS) entry which is preliminary data.</text>
</comment>
<dbReference type="InterPro" id="IPR000835">
    <property type="entry name" value="HTH_MarR-typ"/>
</dbReference>
<proteinExistence type="predicted"/>
<keyword evidence="3" id="KW-1185">Reference proteome</keyword>
<dbReference type="SUPFAM" id="SSF46785">
    <property type="entry name" value="Winged helix' DNA-binding domain"/>
    <property type="match status" value="1"/>
</dbReference>
<dbReference type="PANTHER" id="PTHR33164:SF103">
    <property type="entry name" value="REGULATORY PROTEIN MARR"/>
    <property type="match status" value="1"/>
</dbReference>
<dbReference type="Gene3D" id="1.10.10.10">
    <property type="entry name" value="Winged helix-like DNA-binding domain superfamily/Winged helix DNA-binding domain"/>
    <property type="match status" value="1"/>
</dbReference>
<evidence type="ECO:0000313" key="3">
    <source>
        <dbReference type="Proteomes" id="UP000605361"/>
    </source>
</evidence>
<organism evidence="2 3">
    <name type="scientific">Nonomuraea cypriaca</name>
    <dbReference type="NCBI Taxonomy" id="1187855"/>
    <lineage>
        <taxon>Bacteria</taxon>
        <taxon>Bacillati</taxon>
        <taxon>Actinomycetota</taxon>
        <taxon>Actinomycetes</taxon>
        <taxon>Streptosporangiales</taxon>
        <taxon>Streptosporangiaceae</taxon>
        <taxon>Nonomuraea</taxon>
    </lineage>
</organism>
<protein>
    <submittedName>
        <fullName evidence="2">MarR family transcriptional regulator</fullName>
    </submittedName>
</protein>
<dbReference type="InterPro" id="IPR036388">
    <property type="entry name" value="WH-like_DNA-bd_sf"/>
</dbReference>
<name>A0A931AHJ0_9ACTN</name>
<dbReference type="EMBL" id="JADOGI010000149">
    <property type="protein sequence ID" value="MBF8191169.1"/>
    <property type="molecule type" value="Genomic_DNA"/>
</dbReference>
<reference evidence="2" key="1">
    <citation type="submission" date="2020-11" db="EMBL/GenBank/DDBJ databases">
        <title>Whole-genome analyses of Nonomuraea sp. K274.</title>
        <authorList>
            <person name="Veyisoglu A."/>
        </authorList>
    </citation>
    <scope>NUCLEOTIDE SEQUENCE</scope>
    <source>
        <strain evidence="2">K274</strain>
    </source>
</reference>
<feature type="domain" description="HTH marR-type" evidence="1">
    <location>
        <begin position="7"/>
        <end position="140"/>
    </location>
</feature>
<dbReference type="RefSeq" id="WP_195900079.1">
    <property type="nucleotide sequence ID" value="NZ_JADOGI010000149.1"/>
</dbReference>
<sequence length="152" mass="16818">MSPPDLPDALISVMSGIQRLIKRRLLRESTTGPRLRGAQVELLRLVSATPGIGVSAAAKELYLAGNSVSTLVNQLTAAGLLRREPGHDDRRSARLLPTPQAEARLRVWHERRARLVREQVERLDETDRNALTAALPALRRLADGLRAEVERP</sequence>
<dbReference type="PROSITE" id="PS50995">
    <property type="entry name" value="HTH_MARR_2"/>
    <property type="match status" value="1"/>
</dbReference>
<evidence type="ECO:0000259" key="1">
    <source>
        <dbReference type="PROSITE" id="PS50995"/>
    </source>
</evidence>
<dbReference type="PANTHER" id="PTHR33164">
    <property type="entry name" value="TRANSCRIPTIONAL REGULATOR, MARR FAMILY"/>
    <property type="match status" value="1"/>
</dbReference>
<dbReference type="SMART" id="SM00347">
    <property type="entry name" value="HTH_MARR"/>
    <property type="match status" value="1"/>
</dbReference>
<evidence type="ECO:0000313" key="2">
    <source>
        <dbReference type="EMBL" id="MBF8191169.1"/>
    </source>
</evidence>
<dbReference type="InterPro" id="IPR039422">
    <property type="entry name" value="MarR/SlyA-like"/>
</dbReference>